<sequence length="348" mass="41336">MKDTLLLEEEKIISLIKEKTASLNVNNITRTKAYLDFYIKHPTIHWSFLAHMVSRNAGWNMTDLKGELLRRMLSEKEQEAFFSFMERANWLIFQDAFPQLLLYEESLRKGKPLYHLLHSLKVSTFMETIWNQLWERHDPYILTTALIVNEQNYIEDRVVNNPYYQKQVIHTMEFKLQDFFSFNHILFPYTKSGIVHFTGQTVHLFDELNERILLGKRLYTLLFQNASWLRQVVHWAVNNEHTGSRKDYWPHIFSQLYENNPSLPYQLKLSNGKLRTGASKFYSPVLQYAWNNRMHVASEDGDWYGEPTVIDYLLDDKKKVDGEIKKEYCHSLEKLELAVVAKSMLLLE</sequence>
<keyword evidence="2" id="KW-1185">Reference proteome</keyword>
<reference evidence="1 2" key="1">
    <citation type="submission" date="2023-07" db="EMBL/GenBank/DDBJ databases">
        <title>Genomic Encyclopedia of Type Strains, Phase IV (KMG-IV): sequencing the most valuable type-strain genomes for metagenomic binning, comparative biology and taxonomic classification.</title>
        <authorList>
            <person name="Goeker M."/>
        </authorList>
    </citation>
    <scope>NUCLEOTIDE SEQUENCE [LARGE SCALE GENOMIC DNA]</scope>
    <source>
        <strain evidence="1 2">DSM 23494</strain>
    </source>
</reference>
<protein>
    <recommendedName>
        <fullName evidence="3">DUF2515 domain-containing protein</fullName>
    </recommendedName>
</protein>
<dbReference type="Pfam" id="PF10720">
    <property type="entry name" value="DUF2515"/>
    <property type="match status" value="1"/>
</dbReference>
<gene>
    <name evidence="1" type="ORF">J2S17_004361</name>
</gene>
<evidence type="ECO:0008006" key="3">
    <source>
        <dbReference type="Google" id="ProtNLM"/>
    </source>
</evidence>
<dbReference type="Proteomes" id="UP001238088">
    <property type="component" value="Unassembled WGS sequence"/>
</dbReference>
<proteinExistence type="predicted"/>
<name>A0ABU0AMI1_9BACI</name>
<dbReference type="RefSeq" id="WP_307477816.1">
    <property type="nucleotide sequence ID" value="NZ_JAUSUB010000024.1"/>
</dbReference>
<dbReference type="EMBL" id="JAUSUB010000024">
    <property type="protein sequence ID" value="MDQ0272469.1"/>
    <property type="molecule type" value="Genomic_DNA"/>
</dbReference>
<dbReference type="InterPro" id="IPR019658">
    <property type="entry name" value="DUF2515"/>
</dbReference>
<organism evidence="1 2">
    <name type="scientific">Cytobacillus purgationiresistens</name>
    <dbReference type="NCBI Taxonomy" id="863449"/>
    <lineage>
        <taxon>Bacteria</taxon>
        <taxon>Bacillati</taxon>
        <taxon>Bacillota</taxon>
        <taxon>Bacilli</taxon>
        <taxon>Bacillales</taxon>
        <taxon>Bacillaceae</taxon>
        <taxon>Cytobacillus</taxon>
    </lineage>
</organism>
<evidence type="ECO:0000313" key="2">
    <source>
        <dbReference type="Proteomes" id="UP001238088"/>
    </source>
</evidence>
<accession>A0ABU0AMI1</accession>
<comment type="caution">
    <text evidence="1">The sequence shown here is derived from an EMBL/GenBank/DDBJ whole genome shotgun (WGS) entry which is preliminary data.</text>
</comment>
<evidence type="ECO:0000313" key="1">
    <source>
        <dbReference type="EMBL" id="MDQ0272469.1"/>
    </source>
</evidence>